<accession>A0A1F4UE09</accession>
<reference evidence="6 7" key="1">
    <citation type="journal article" date="2016" name="Nat. Commun.">
        <title>Thousands of microbial genomes shed light on interconnected biogeochemical processes in an aquifer system.</title>
        <authorList>
            <person name="Anantharaman K."/>
            <person name="Brown C.T."/>
            <person name="Hug L.A."/>
            <person name="Sharon I."/>
            <person name="Castelle C.J."/>
            <person name="Probst A.J."/>
            <person name="Thomas B.C."/>
            <person name="Singh A."/>
            <person name="Wilkins M.J."/>
            <person name="Karaoz U."/>
            <person name="Brodie E.L."/>
            <person name="Williams K.H."/>
            <person name="Hubbard S.S."/>
            <person name="Banfield J.F."/>
        </authorList>
    </citation>
    <scope>NUCLEOTIDE SEQUENCE [LARGE SCALE GENOMIC DNA]</scope>
</reference>
<comment type="caution">
    <text evidence="6">The sequence shown here is derived from an EMBL/GenBank/DDBJ whole genome shotgun (WGS) entry which is preliminary data.</text>
</comment>
<gene>
    <name evidence="6" type="ORF">A2Y85_06840</name>
</gene>
<dbReference type="Gene3D" id="3.30.1330.60">
    <property type="entry name" value="OmpA-like domain"/>
    <property type="match status" value="1"/>
</dbReference>
<name>A0A1F4UE09_UNCW3</name>
<dbReference type="Proteomes" id="UP000177025">
    <property type="component" value="Unassembled WGS sequence"/>
</dbReference>
<dbReference type="Gene3D" id="2.60.40.1120">
    <property type="entry name" value="Carboxypeptidase-like, regulatory domain"/>
    <property type="match status" value="3"/>
</dbReference>
<proteinExistence type="predicted"/>
<dbReference type="GO" id="GO:0009279">
    <property type="term" value="C:cell outer membrane"/>
    <property type="evidence" value="ECO:0007669"/>
    <property type="project" value="UniProtKB-SubCell"/>
</dbReference>
<dbReference type="PROSITE" id="PS51123">
    <property type="entry name" value="OMPA_2"/>
    <property type="match status" value="1"/>
</dbReference>
<dbReference type="Pfam" id="PF13620">
    <property type="entry name" value="CarboxypepD_reg"/>
    <property type="match status" value="1"/>
</dbReference>
<dbReference type="InterPro" id="IPR050330">
    <property type="entry name" value="Bact_OuterMem_StrucFunc"/>
</dbReference>
<dbReference type="PANTHER" id="PTHR30329:SF21">
    <property type="entry name" value="LIPOPROTEIN YIAD-RELATED"/>
    <property type="match status" value="1"/>
</dbReference>
<dbReference type="PRINTS" id="PR01021">
    <property type="entry name" value="OMPADOMAIN"/>
</dbReference>
<protein>
    <recommendedName>
        <fullName evidence="5">OmpA-like domain-containing protein</fullName>
    </recommendedName>
</protein>
<dbReference type="SUPFAM" id="SSF103088">
    <property type="entry name" value="OmpA-like"/>
    <property type="match status" value="1"/>
</dbReference>
<dbReference type="PANTHER" id="PTHR30329">
    <property type="entry name" value="STATOR ELEMENT OF FLAGELLAR MOTOR COMPLEX"/>
    <property type="match status" value="1"/>
</dbReference>
<dbReference type="SUPFAM" id="SSF49464">
    <property type="entry name" value="Carboxypeptidase regulatory domain-like"/>
    <property type="match status" value="3"/>
</dbReference>
<evidence type="ECO:0000313" key="6">
    <source>
        <dbReference type="EMBL" id="OGC43050.1"/>
    </source>
</evidence>
<evidence type="ECO:0000256" key="1">
    <source>
        <dbReference type="ARBA" id="ARBA00004442"/>
    </source>
</evidence>
<dbReference type="InterPro" id="IPR036737">
    <property type="entry name" value="OmpA-like_sf"/>
</dbReference>
<dbReference type="InterPro" id="IPR008969">
    <property type="entry name" value="CarboxyPept-like_regulatory"/>
</dbReference>
<comment type="subcellular location">
    <subcellularLocation>
        <location evidence="1">Cell outer membrane</location>
    </subcellularLocation>
</comment>
<dbReference type="InterPro" id="IPR006665">
    <property type="entry name" value="OmpA-like"/>
</dbReference>
<dbReference type="AlphaFoldDB" id="A0A1F4UE09"/>
<evidence type="ECO:0000313" key="7">
    <source>
        <dbReference type="Proteomes" id="UP000177025"/>
    </source>
</evidence>
<sequence>MRKVYCLLLVLPTIIFAQEISIYGNRGMFKLQYAQPHNMGVFSFHFTPEERFESFDVDITGRTTTDRKHFFQITSGFSYAIVDFMEIRFHAAPFMKWYEASDYPEERGDEYPPIGMKEIEAGVKFGYPIIVNKQTPLLYALGVDGAIVFGPGLSTEYFSNAWENDRQFYADSFYPPYYIKPNFLPHIPHDPDYRFTGLFDFRIGPFAAHMNAGYLVTGIDENPGYVDSLEFIALERPNYFIHAFGIELIPSNDARILFETYGMFDTENNAESLWVTPGLRFGSTDVSFDLGCELGIMNPNLATEFWWKAFFTFSAGADLIKKVEIHIPIAQVSGRVYDGVSNEPLYATITFPGSDQEPIQTTKLGTYTVSLTPGTYRMHVEASNYRWKEQGVVVKDGDQLVLDFNLNRKPISKILGKIYDAETRQPVLATINFAQTELEPITSDTAGMYSITLAPGIYRLRVEATNYQFSEEVVTLAENESKVVDIALAKIPIDKATLTGKVSEVETNKSLLAQLTFVDTKIPRVTTDPNTGIFKVIVPPGTYSVIVEAADYITESAPVVLAKDETKIQNFQLKPIPKVGEKIILRGIYFDFNASNIKPESYPVLDDAAKVLKAKPKMRVEISGHTDSIGSDSYNQTLSYQRANAVRQYLITYHQIDPNRLAAMGYGESQPIADNRSKSGRDQNRRIEFKILSWE</sequence>
<dbReference type="EMBL" id="MEUM01000039">
    <property type="protein sequence ID" value="OGC43050.1"/>
    <property type="molecule type" value="Genomic_DNA"/>
</dbReference>
<dbReference type="Pfam" id="PF00691">
    <property type="entry name" value="OmpA"/>
    <property type="match status" value="1"/>
</dbReference>
<organism evidence="6 7">
    <name type="scientific">candidate division WOR-3 bacterium RBG_13_43_14</name>
    <dbReference type="NCBI Taxonomy" id="1802590"/>
    <lineage>
        <taxon>Bacteria</taxon>
        <taxon>Bacteria division WOR-3</taxon>
    </lineage>
</organism>
<evidence type="ECO:0000256" key="4">
    <source>
        <dbReference type="PROSITE-ProRule" id="PRU00473"/>
    </source>
</evidence>
<keyword evidence="2 4" id="KW-0472">Membrane</keyword>
<keyword evidence="3" id="KW-0998">Cell outer membrane</keyword>
<evidence type="ECO:0000256" key="3">
    <source>
        <dbReference type="ARBA" id="ARBA00023237"/>
    </source>
</evidence>
<dbReference type="CDD" id="cd07185">
    <property type="entry name" value="OmpA_C-like"/>
    <property type="match status" value="1"/>
</dbReference>
<feature type="domain" description="OmpA-like" evidence="5">
    <location>
        <begin position="579"/>
        <end position="695"/>
    </location>
</feature>
<dbReference type="InterPro" id="IPR006664">
    <property type="entry name" value="OMP_bac"/>
</dbReference>
<evidence type="ECO:0000256" key="2">
    <source>
        <dbReference type="ARBA" id="ARBA00023136"/>
    </source>
</evidence>
<evidence type="ECO:0000259" key="5">
    <source>
        <dbReference type="PROSITE" id="PS51123"/>
    </source>
</evidence>